<evidence type="ECO:0000313" key="4">
    <source>
        <dbReference type="Proteomes" id="UP000199663"/>
    </source>
</evidence>
<dbReference type="PANTHER" id="PTHR43048:SF3">
    <property type="entry name" value="METHYLMALONYL-COA EPIMERASE, MITOCHONDRIAL"/>
    <property type="match status" value="1"/>
</dbReference>
<feature type="domain" description="VOC" evidence="2">
    <location>
        <begin position="166"/>
        <end position="319"/>
    </location>
</feature>
<dbReference type="Pfam" id="PF00903">
    <property type="entry name" value="Glyoxalase"/>
    <property type="match status" value="1"/>
</dbReference>
<dbReference type="RefSeq" id="WP_026333851.1">
    <property type="nucleotide sequence ID" value="NZ_FNQC01000018.1"/>
</dbReference>
<dbReference type="Gene3D" id="3.10.180.10">
    <property type="entry name" value="2,3-Dihydroxybiphenyl 1,2-Dioxygenase, domain 1"/>
    <property type="match status" value="2"/>
</dbReference>
<dbReference type="EMBL" id="FNQC01000018">
    <property type="protein sequence ID" value="SDZ50121.1"/>
    <property type="molecule type" value="Genomic_DNA"/>
</dbReference>
<evidence type="ECO:0000313" key="3">
    <source>
        <dbReference type="EMBL" id="SDZ50121.1"/>
    </source>
</evidence>
<comment type="caution">
    <text evidence="3">The sequence shown here is derived from an EMBL/GenBank/DDBJ whole genome shotgun (WGS) entry which is preliminary data.</text>
</comment>
<dbReference type="InterPro" id="IPR037523">
    <property type="entry name" value="VOC_core"/>
</dbReference>
<dbReference type="CDD" id="cd06587">
    <property type="entry name" value="VOC"/>
    <property type="match status" value="1"/>
</dbReference>
<dbReference type="PANTHER" id="PTHR43048">
    <property type="entry name" value="METHYLMALONYL-COA EPIMERASE"/>
    <property type="match status" value="1"/>
</dbReference>
<proteinExistence type="predicted"/>
<dbReference type="InterPro" id="IPR004360">
    <property type="entry name" value="Glyas_Fos-R_dOase_dom"/>
</dbReference>
<name>A0A1H3TJZ5_9BACT</name>
<protein>
    <submittedName>
        <fullName evidence="3">Catechol 2,3-dioxygenase</fullName>
    </submittedName>
</protein>
<feature type="domain" description="VOC" evidence="2">
    <location>
        <begin position="13"/>
        <end position="153"/>
    </location>
</feature>
<sequence length="358" mass="40895">MTKHPELLPFISGIQQIGIGVKDAHEAWDWYRKYFKMDVPIFEDAATASLMTKYTSGKAEDRYAILALNLQGGGGFEIWQYTSITPRAADFHITLGDLGVFAVKIRTRDISETYRFFKSEGLDVIGTPTMCPDGRQHFYLRDPYGNMFEMVENSSWFNQNGDLTGGVAGCVIGVSDIEKALPLYQNVLRYKFVSYDKTAVFEDFNQVSGGNDQFRRILLQGENERKGAFSKLLCQTEIELVEVKTREPIKIFRDRNWGDLGFIHLCFDIWGMKALSEKCTKMGFPFTVDSSNSFDMGKAAGHFSYVEDPDGTLIEFVETHKIPIIEKLGLYLNMKNRKPEKPLPKWMLKMLSLNRKKN</sequence>
<accession>A0A1H3TJZ5</accession>
<gene>
    <name evidence="3" type="ORF">SAMN05444412_11819</name>
</gene>
<dbReference type="InterPro" id="IPR029068">
    <property type="entry name" value="Glyas_Bleomycin-R_OHBP_Dase"/>
</dbReference>
<keyword evidence="1" id="KW-0479">Metal-binding</keyword>
<evidence type="ECO:0000256" key="1">
    <source>
        <dbReference type="ARBA" id="ARBA00022723"/>
    </source>
</evidence>
<evidence type="ECO:0000259" key="2">
    <source>
        <dbReference type="PROSITE" id="PS51819"/>
    </source>
</evidence>
<dbReference type="Proteomes" id="UP000199663">
    <property type="component" value="Unassembled WGS sequence"/>
</dbReference>
<dbReference type="SUPFAM" id="SSF54593">
    <property type="entry name" value="Glyoxalase/Bleomycin resistance protein/Dihydroxybiphenyl dioxygenase"/>
    <property type="match status" value="2"/>
</dbReference>
<reference evidence="3 4" key="1">
    <citation type="submission" date="2016-10" db="EMBL/GenBank/DDBJ databases">
        <authorList>
            <person name="Varghese N."/>
            <person name="Submissions S."/>
        </authorList>
    </citation>
    <scope>NUCLEOTIDE SEQUENCE [LARGE SCALE GENOMIC DNA]</scope>
    <source>
        <strain evidence="3 4">DSM 17997</strain>
    </source>
</reference>
<organism evidence="3 4">
    <name type="scientific">Rhodonellum ikkaensis</name>
    <dbReference type="NCBI Taxonomy" id="336829"/>
    <lineage>
        <taxon>Bacteria</taxon>
        <taxon>Pseudomonadati</taxon>
        <taxon>Bacteroidota</taxon>
        <taxon>Cytophagia</taxon>
        <taxon>Cytophagales</taxon>
        <taxon>Cytophagaceae</taxon>
        <taxon>Rhodonellum</taxon>
    </lineage>
</organism>
<keyword evidence="4" id="KW-1185">Reference proteome</keyword>
<dbReference type="InterPro" id="IPR051785">
    <property type="entry name" value="MMCE/EMCE_epimerase"/>
</dbReference>
<dbReference type="PROSITE" id="PS51819">
    <property type="entry name" value="VOC"/>
    <property type="match status" value="2"/>
</dbReference>